<dbReference type="EMBL" id="JQDR03016934">
    <property type="protein sequence ID" value="KAA0184454.1"/>
    <property type="molecule type" value="Genomic_DNA"/>
</dbReference>
<dbReference type="Gene3D" id="3.60.40.10">
    <property type="entry name" value="PPM-type phosphatase domain"/>
    <property type="match status" value="1"/>
</dbReference>
<protein>
    <recommendedName>
        <fullName evidence="1">PPM-type phosphatase domain-containing protein</fullName>
    </recommendedName>
</protein>
<proteinExistence type="predicted"/>
<feature type="non-terminal residue" evidence="2">
    <location>
        <position position="1"/>
    </location>
</feature>
<evidence type="ECO:0000259" key="1">
    <source>
        <dbReference type="PROSITE" id="PS51746"/>
    </source>
</evidence>
<dbReference type="SMART" id="SM00332">
    <property type="entry name" value="PP2Cc"/>
    <property type="match status" value="1"/>
</dbReference>
<feature type="domain" description="PPM-type phosphatase" evidence="1">
    <location>
        <begin position="1"/>
        <end position="210"/>
    </location>
</feature>
<dbReference type="Pfam" id="PF00481">
    <property type="entry name" value="PP2C"/>
    <property type="match status" value="1"/>
</dbReference>
<sequence>KWPLTASGWPSTSGSTASVAFIRKQKIYIGHVGDSGICLGYEDSKSNQEKSRITRCGGKVVNKSGVPRVVWNRPKRGHKGPVRRSTPMDEIPFLAVARSLGDLWSYNPTNNQFVVSPVPDVHVHPIDIKRHRCLIFGTDGLWNVMSPYMAVNIAYHTELNNENHYLGLVMPCGTQHMWVNPSRSVVKGALDRYSRCNLRADNTSAVVVFLDPPGRPKREVLLIYCVQSPSMGITATQRPVISIKRHRSRCCCQLHFSRVSSQER</sequence>
<dbReference type="CDD" id="cd00143">
    <property type="entry name" value="PP2Cc"/>
    <property type="match status" value="1"/>
</dbReference>
<dbReference type="Proteomes" id="UP000711488">
    <property type="component" value="Unassembled WGS sequence"/>
</dbReference>
<organism evidence="2">
    <name type="scientific">Hyalella azteca</name>
    <name type="common">Amphipod</name>
    <dbReference type="NCBI Taxonomy" id="294128"/>
    <lineage>
        <taxon>Eukaryota</taxon>
        <taxon>Metazoa</taxon>
        <taxon>Ecdysozoa</taxon>
        <taxon>Arthropoda</taxon>
        <taxon>Crustacea</taxon>
        <taxon>Multicrustacea</taxon>
        <taxon>Malacostraca</taxon>
        <taxon>Eumalacostraca</taxon>
        <taxon>Peracarida</taxon>
        <taxon>Amphipoda</taxon>
        <taxon>Senticaudata</taxon>
        <taxon>Talitrida</taxon>
        <taxon>Talitroidea</taxon>
        <taxon>Hyalellidae</taxon>
        <taxon>Hyalella</taxon>
    </lineage>
</organism>
<comment type="caution">
    <text evidence="2">The sequence shown here is derived from an EMBL/GenBank/DDBJ whole genome shotgun (WGS) entry which is preliminary data.</text>
</comment>
<dbReference type="SUPFAM" id="SSF81606">
    <property type="entry name" value="PP2C-like"/>
    <property type="match status" value="1"/>
</dbReference>
<reference evidence="2" key="2">
    <citation type="journal article" date="2018" name="Environ. Sci. Technol.">
        <title>The Toxicogenome of Hyalella azteca: A Model for Sediment Ecotoxicology and Evolutionary Toxicology.</title>
        <authorList>
            <person name="Poynton H.C."/>
            <person name="Hasenbein S."/>
            <person name="Benoit J.B."/>
            <person name="Sepulveda M.S."/>
            <person name="Poelchau M.F."/>
            <person name="Hughes D.S.T."/>
            <person name="Murali S.C."/>
            <person name="Chen S."/>
            <person name="Glastad K.M."/>
            <person name="Goodisman M.A.D."/>
            <person name="Werren J.H."/>
            <person name="Vineis J.H."/>
            <person name="Bowen J.L."/>
            <person name="Friedrich M."/>
            <person name="Jones J."/>
            <person name="Robertson H.M."/>
            <person name="Feyereisen R."/>
            <person name="Mechler-Hickson A."/>
            <person name="Mathers N."/>
            <person name="Lee C.E."/>
            <person name="Colbourne J.K."/>
            <person name="Biales A."/>
            <person name="Johnston J.S."/>
            <person name="Wellborn G.A."/>
            <person name="Rosendale A.J."/>
            <person name="Cridge A.G."/>
            <person name="Munoz-Torres M.C."/>
            <person name="Bain P.A."/>
            <person name="Manny A.R."/>
            <person name="Major K.M."/>
            <person name="Lambert F.N."/>
            <person name="Vulpe C.D."/>
            <person name="Tuck P."/>
            <person name="Blalock B.J."/>
            <person name="Lin Y.Y."/>
            <person name="Smith M.E."/>
            <person name="Ochoa-Acuna H."/>
            <person name="Chen M.M."/>
            <person name="Childers C.P."/>
            <person name="Qu J."/>
            <person name="Dugan S."/>
            <person name="Lee S.L."/>
            <person name="Chao H."/>
            <person name="Dinh H."/>
            <person name="Han Y."/>
            <person name="Doddapaneni H."/>
            <person name="Worley K.C."/>
            <person name="Muzny D.M."/>
            <person name="Gibbs R.A."/>
            <person name="Richards S."/>
        </authorList>
    </citation>
    <scope>NUCLEOTIDE SEQUENCE</scope>
    <source>
        <strain evidence="2">HAZT.00-mixed</strain>
        <tissue evidence="2">Whole organism</tissue>
    </source>
</reference>
<accession>A0A6A0GQC5</accession>
<dbReference type="AlphaFoldDB" id="A0A6A0GQC5"/>
<dbReference type="InterPro" id="IPR001932">
    <property type="entry name" value="PPM-type_phosphatase-like_dom"/>
</dbReference>
<name>A0A6A0GQC5_HYAAZ</name>
<reference evidence="2" key="3">
    <citation type="submission" date="2019-06" db="EMBL/GenBank/DDBJ databases">
        <authorList>
            <person name="Poynton C."/>
            <person name="Hasenbein S."/>
            <person name="Benoit J.B."/>
            <person name="Sepulveda M.S."/>
            <person name="Poelchau M.F."/>
            <person name="Murali S.C."/>
            <person name="Chen S."/>
            <person name="Glastad K.M."/>
            <person name="Werren J.H."/>
            <person name="Vineis J.H."/>
            <person name="Bowen J.L."/>
            <person name="Friedrich M."/>
            <person name="Jones J."/>
            <person name="Robertson H.M."/>
            <person name="Feyereisen R."/>
            <person name="Mechler-Hickson A."/>
            <person name="Mathers N."/>
            <person name="Lee C.E."/>
            <person name="Colbourne J.K."/>
            <person name="Biales A."/>
            <person name="Johnston J.S."/>
            <person name="Wellborn G.A."/>
            <person name="Rosendale A.J."/>
            <person name="Cridge A.G."/>
            <person name="Munoz-Torres M.C."/>
            <person name="Bain P.A."/>
            <person name="Manny A.R."/>
            <person name="Major K.M."/>
            <person name="Lambert F.N."/>
            <person name="Vulpe C.D."/>
            <person name="Tuck P."/>
            <person name="Blalock B.J."/>
            <person name="Lin Y.-Y."/>
            <person name="Smith M.E."/>
            <person name="Ochoa-Acuna H."/>
            <person name="Chen M.-J.M."/>
            <person name="Childers C.P."/>
            <person name="Qu J."/>
            <person name="Dugan S."/>
            <person name="Lee S.L."/>
            <person name="Chao H."/>
            <person name="Dinh H."/>
            <person name="Han Y."/>
            <person name="Doddapaneni H."/>
            <person name="Worley K.C."/>
            <person name="Muzny D.M."/>
            <person name="Gibbs R.A."/>
            <person name="Richards S."/>
        </authorList>
    </citation>
    <scope>NUCLEOTIDE SEQUENCE</scope>
    <source>
        <strain evidence="2">HAZT.00-mixed</strain>
        <tissue evidence="2">Whole organism</tissue>
    </source>
</reference>
<evidence type="ECO:0000313" key="2">
    <source>
        <dbReference type="EMBL" id="KAA0184454.1"/>
    </source>
</evidence>
<dbReference type="PROSITE" id="PS51746">
    <property type="entry name" value="PPM_2"/>
    <property type="match status" value="1"/>
</dbReference>
<reference evidence="2" key="1">
    <citation type="submission" date="2014-08" db="EMBL/GenBank/DDBJ databases">
        <authorList>
            <person name="Murali S."/>
            <person name="Richards S."/>
            <person name="Bandaranaike D."/>
            <person name="Bellair M."/>
            <person name="Blankenburg K."/>
            <person name="Chao H."/>
            <person name="Dinh H."/>
            <person name="Doddapaneni H."/>
            <person name="Dugan-Rocha S."/>
            <person name="Elkadiri S."/>
            <person name="Gnanaolivu R."/>
            <person name="Hughes D."/>
            <person name="Lee S."/>
            <person name="Li M."/>
            <person name="Ming W."/>
            <person name="Munidasa M."/>
            <person name="Muniz J."/>
            <person name="Nguyen L."/>
            <person name="Osuji N."/>
            <person name="Pu L.-L."/>
            <person name="Puazo M."/>
            <person name="Skinner E."/>
            <person name="Qu C."/>
            <person name="Quiroz J."/>
            <person name="Raj R."/>
            <person name="Weissenberger G."/>
            <person name="Xin Y."/>
            <person name="Zou X."/>
            <person name="Han Y."/>
            <person name="Worley K."/>
            <person name="Muzny D."/>
            <person name="Gibbs R."/>
        </authorList>
    </citation>
    <scope>NUCLEOTIDE SEQUENCE</scope>
    <source>
        <strain evidence="2">HAZT.00-mixed</strain>
        <tissue evidence="2">Whole organism</tissue>
    </source>
</reference>
<dbReference type="GO" id="GO:0004722">
    <property type="term" value="F:protein serine/threonine phosphatase activity"/>
    <property type="evidence" value="ECO:0007669"/>
    <property type="project" value="InterPro"/>
</dbReference>
<gene>
    <name evidence="2" type="ORF">HAZT_HAZT000353</name>
</gene>
<dbReference type="InterPro" id="IPR015655">
    <property type="entry name" value="PP2C"/>
</dbReference>
<dbReference type="PANTHER" id="PTHR47992">
    <property type="entry name" value="PROTEIN PHOSPHATASE"/>
    <property type="match status" value="1"/>
</dbReference>
<dbReference type="InterPro" id="IPR036457">
    <property type="entry name" value="PPM-type-like_dom_sf"/>
</dbReference>
<dbReference type="OrthoDB" id="10025511at2759"/>